<dbReference type="RefSeq" id="WP_275684683.1">
    <property type="nucleotide sequence ID" value="NZ_JAJLJH010000009.1"/>
</dbReference>
<feature type="region of interest" description="Disordered" evidence="1">
    <location>
        <begin position="148"/>
        <end position="173"/>
    </location>
</feature>
<dbReference type="InterPro" id="IPR036770">
    <property type="entry name" value="Ankyrin_rpt-contain_sf"/>
</dbReference>
<reference evidence="3" key="1">
    <citation type="submission" date="2021-11" db="EMBL/GenBank/DDBJ databases">
        <title>BS-T2-15 a new species belonging to the Comamonadaceae family isolated from the soil of a French oak forest.</title>
        <authorList>
            <person name="Mieszkin S."/>
            <person name="Alain K."/>
        </authorList>
    </citation>
    <scope>NUCLEOTIDE SEQUENCE</scope>
    <source>
        <strain evidence="3">BS-T2-15</strain>
    </source>
</reference>
<organism evidence="3 4">
    <name type="scientific">Scleromatobacter humisilvae</name>
    <dbReference type="NCBI Taxonomy" id="2897159"/>
    <lineage>
        <taxon>Bacteria</taxon>
        <taxon>Pseudomonadati</taxon>
        <taxon>Pseudomonadota</taxon>
        <taxon>Betaproteobacteria</taxon>
        <taxon>Burkholderiales</taxon>
        <taxon>Sphaerotilaceae</taxon>
        <taxon>Scleromatobacter</taxon>
    </lineage>
</organism>
<keyword evidence="4" id="KW-1185">Reference proteome</keyword>
<keyword evidence="2" id="KW-0732">Signal</keyword>
<sequence length="792" mass="85210">MNLLHALLARTCRAALALALLSSAAGAGAESTTATDDAFGILLAMPGAQPKEGGWIVSQEAARDEADLIEQLKDLKKDGANFNAMRHGGTLLAHAIRAGKDRTAIWLLRNGAGTKKVVSKDDENADDLARKYQRAALVKVLEGQYGLKPTPPAAPARRPAAAAPAPVASAPGPTTRIEQSVALMRRLDSPMRYGDAKAGAAAAQEWQRWSSALSQEEFASLFKDGYEFDSLVFLTHKTEGGLQDALDRLPDDLVRRHAQVIADALARATFATYGQEPRIEYTNAALAWPALWRRLDRPLSYDKDRARDVAGNIPPALWPGLFASGYANHEAEVTGCLLAMVDLPQLEALWPDFQRYFADAREQAAGLVLAGWRVDHWREACPYGSEQPDTAAKLAFLRAQGVTAPAYGLRTASEDEPMVPALAAMVQAFTPARAVEPRLVSVGPDCGLVRGERWLNALVKSGPVGDGVLPTSAQLVELPGTRDCGLLVGGDIYPEYPNVTDDFDEGPSRESNAPRCADLPDDGEIWALGRDGIQKIALAGGTRGSGFTLGKVRDLETGKAYLFDTGQSGATCNLFHGLPRAYEWQAGAKGPALVSSADVDLLDKLLRRQCEQPDDRSDVECRGLDPVDAPPAEGVPTLERLRQGKAVSVRELVDAIGAERRAAYEAALVAHDNAQLRALLATGIPPWWTAAEIQALAKADLPLDEKRRRIALLFADPVQLSRALGDEEASVTSTLGPWLPREDWAPILRLVRKSPANWYDARRRFAAPDGSAVGCDLDHAQGFLCGGGLQPQ</sequence>
<feature type="chain" id="PRO_5040914124" description="Ankyrin repeat domain-containing protein" evidence="2">
    <location>
        <begin position="30"/>
        <end position="792"/>
    </location>
</feature>
<dbReference type="EMBL" id="JAJLJH010000009">
    <property type="protein sequence ID" value="MCK9688638.1"/>
    <property type="molecule type" value="Genomic_DNA"/>
</dbReference>
<comment type="caution">
    <text evidence="3">The sequence shown here is derived from an EMBL/GenBank/DDBJ whole genome shotgun (WGS) entry which is preliminary data.</text>
</comment>
<proteinExistence type="predicted"/>
<dbReference type="AlphaFoldDB" id="A0A9X2C1B1"/>
<evidence type="ECO:0008006" key="5">
    <source>
        <dbReference type="Google" id="ProtNLM"/>
    </source>
</evidence>
<feature type="compositionally biased region" description="Low complexity" evidence="1">
    <location>
        <begin position="155"/>
        <end position="173"/>
    </location>
</feature>
<name>A0A9X2C1B1_9BURK</name>
<dbReference type="Gene3D" id="1.25.40.20">
    <property type="entry name" value="Ankyrin repeat-containing domain"/>
    <property type="match status" value="1"/>
</dbReference>
<evidence type="ECO:0000256" key="2">
    <source>
        <dbReference type="SAM" id="SignalP"/>
    </source>
</evidence>
<protein>
    <recommendedName>
        <fullName evidence="5">Ankyrin repeat domain-containing protein</fullName>
    </recommendedName>
</protein>
<evidence type="ECO:0000313" key="4">
    <source>
        <dbReference type="Proteomes" id="UP001139353"/>
    </source>
</evidence>
<gene>
    <name evidence="3" type="ORF">LPC04_23250</name>
</gene>
<evidence type="ECO:0000313" key="3">
    <source>
        <dbReference type="EMBL" id="MCK9688638.1"/>
    </source>
</evidence>
<dbReference type="Proteomes" id="UP001139353">
    <property type="component" value="Unassembled WGS sequence"/>
</dbReference>
<feature type="signal peptide" evidence="2">
    <location>
        <begin position="1"/>
        <end position="29"/>
    </location>
</feature>
<evidence type="ECO:0000256" key="1">
    <source>
        <dbReference type="SAM" id="MobiDB-lite"/>
    </source>
</evidence>
<accession>A0A9X2C1B1</accession>